<dbReference type="InterPro" id="IPR000594">
    <property type="entry name" value="ThiF_NAD_FAD-bd"/>
</dbReference>
<dbReference type="Proteomes" id="UP000527548">
    <property type="component" value="Unassembled WGS sequence"/>
</dbReference>
<dbReference type="EMBL" id="CP024978">
    <property type="protein sequence ID" value="ATZ33364.1"/>
    <property type="molecule type" value="Genomic_DNA"/>
</dbReference>
<protein>
    <submittedName>
        <fullName evidence="3">Uncharacterized protein</fullName>
    </submittedName>
</protein>
<accession>A0A2H4TUY6</accession>
<sequence length="589" mass="66835">MEEGRLHRVMLSCGYSFTYARNLPEKAILYSQNCQQGYYTKEYTTVAGDVKIALIIRADPFIELPIAYILELPEQFKDRLMPHISLEGFLCYVEQMEADWDSNNLEDTYREVDAQIQRTLVNSVSAAMEGSNDKKELEGEFTAYWRPSESLFVLSNANRSTRLKTFISQSVRPNGSSQVEYITVEESSPENSGKVISTWLKLRYLPKNSLKEYHISTHYISVNPSRVAGMKWPPASFRDLLSWLGKADHNAKNKVVEYIKKEGKKRYVFLFDVLKQDTFGIYVEFDLKSIDLKRYKHSAKNSTAKLSTVLGGKSVCSMYQRLGVVRADIETLLSRNTRREGSAKLSEKRIALVGCGTIGGYLAELLLRNGAGCGKGHLHLYDDDLYKPSNFGRHTLSAHDFGRYKSLSLARKLKDSVHLPTQIIGFEKQFSIRADLMQKYDIIIDATGRPPVSKRMASIVRTIALEKRPKIIHAFNDGNGRASKVFIDDGRSCYGCMVSNPEKYRNGIDSRFCHIDISREKNKNCGSTYTPYDAAVSNITASLTQMAVLSTLDPELKWTYSEHMLEGGRSLKSQFLPRQPNCPICNEYE</sequence>
<proteinExistence type="predicted"/>
<dbReference type="SUPFAM" id="SSF69572">
    <property type="entry name" value="Activating enzymes of the ubiquitin-like proteins"/>
    <property type="match status" value="1"/>
</dbReference>
<evidence type="ECO:0000313" key="6">
    <source>
        <dbReference type="Proteomes" id="UP000527548"/>
    </source>
</evidence>
<dbReference type="GO" id="GO:0008641">
    <property type="term" value="F:ubiquitin-like modifier activating enzyme activity"/>
    <property type="evidence" value="ECO:0007669"/>
    <property type="project" value="InterPro"/>
</dbReference>
<dbReference type="InterPro" id="IPR035985">
    <property type="entry name" value="Ubiquitin-activating_enz"/>
</dbReference>
<dbReference type="Gene3D" id="3.40.50.720">
    <property type="entry name" value="NAD(P)-binding Rossmann-like Domain"/>
    <property type="match status" value="1"/>
</dbReference>
<organism evidence="3 5">
    <name type="scientific">Escherichia coli</name>
    <dbReference type="NCBI Taxonomy" id="562"/>
    <lineage>
        <taxon>Bacteria</taxon>
        <taxon>Pseudomonadati</taxon>
        <taxon>Pseudomonadota</taxon>
        <taxon>Gammaproteobacteria</taxon>
        <taxon>Enterobacterales</taxon>
        <taxon>Enterobacteriaceae</taxon>
        <taxon>Escherichia</taxon>
    </lineage>
</organism>
<dbReference type="Pfam" id="PF14461">
    <property type="entry name" value="Prok-E2_B"/>
    <property type="match status" value="1"/>
</dbReference>
<reference evidence="4 6" key="2">
    <citation type="submission" date="2018-08" db="EMBL/GenBank/DDBJ databases">
        <authorList>
            <consortium name="GenomeTrakr network: Whole genome sequencing for foodborne pathogen traceback"/>
        </authorList>
    </citation>
    <scope>NUCLEOTIDE SEQUENCE [LARGE SCALE GENOMIC DNA]</scope>
    <source>
        <strain evidence="4 6">AZ-TG73163</strain>
    </source>
</reference>
<dbReference type="Proteomes" id="UP000236551">
    <property type="component" value="Chromosome"/>
</dbReference>
<evidence type="ECO:0000259" key="1">
    <source>
        <dbReference type="Pfam" id="PF00899"/>
    </source>
</evidence>
<evidence type="ECO:0000313" key="4">
    <source>
        <dbReference type="EMBL" id="EFM0252540.1"/>
    </source>
</evidence>
<dbReference type="GO" id="GO:0061503">
    <property type="term" value="F:tRNA threonylcarbamoyladenosine dehydratase"/>
    <property type="evidence" value="ECO:0007669"/>
    <property type="project" value="TreeGrafter"/>
</dbReference>
<name>A0A2H4TUY6_ECOLX</name>
<gene>
    <name evidence="4" type="ORF">C719_001712</name>
    <name evidence="3" type="ORF">CV83915_03063</name>
</gene>
<dbReference type="RefSeq" id="WP_000390952.1">
    <property type="nucleotide sequence ID" value="NZ_BFGA01000052.1"/>
</dbReference>
<feature type="domain" description="THIF-type NAD/FAD binding fold" evidence="1">
    <location>
        <begin position="336"/>
        <end position="509"/>
    </location>
</feature>
<feature type="domain" description="Prokaryotic E2 family B" evidence="2">
    <location>
        <begin position="24"/>
        <end position="151"/>
    </location>
</feature>
<dbReference type="InterPro" id="IPR032701">
    <property type="entry name" value="Prok-E2_B_dom"/>
</dbReference>
<dbReference type="EMBL" id="AATJOC010000004">
    <property type="protein sequence ID" value="EFM0252540.1"/>
    <property type="molecule type" value="Genomic_DNA"/>
</dbReference>
<dbReference type="AlphaFoldDB" id="A0A2H4TUY6"/>
<evidence type="ECO:0000313" key="5">
    <source>
        <dbReference type="Proteomes" id="UP000236551"/>
    </source>
</evidence>
<dbReference type="PANTHER" id="PTHR43267">
    <property type="entry name" value="TRNA THREONYLCARBAMOYLADENOSINE DEHYDRATASE"/>
    <property type="match status" value="1"/>
</dbReference>
<reference evidence="3 5" key="1">
    <citation type="submission" date="2017-11" db="EMBL/GenBank/DDBJ databases">
        <title>Escherichia coli CV839-15 Genome sequencing and assembly.</title>
        <authorList>
            <person name="Li Z."/>
            <person name="Song N."/>
            <person name="Li W."/>
            <person name="Philip H.R."/>
            <person name="Bu Z."/>
            <person name="Siguo L."/>
        </authorList>
    </citation>
    <scope>NUCLEOTIDE SEQUENCE [LARGE SCALE GENOMIC DNA]</scope>
    <source>
        <strain evidence="3 5">CV839-15</strain>
    </source>
</reference>
<evidence type="ECO:0000259" key="2">
    <source>
        <dbReference type="Pfam" id="PF14461"/>
    </source>
</evidence>
<dbReference type="PANTHER" id="PTHR43267:SF1">
    <property type="entry name" value="TRNA THREONYLCARBAMOYLADENOSINE DEHYDRATASE"/>
    <property type="match status" value="1"/>
</dbReference>
<dbReference type="Pfam" id="PF00899">
    <property type="entry name" value="ThiF"/>
    <property type="match status" value="1"/>
</dbReference>
<dbReference type="CDD" id="cd01483">
    <property type="entry name" value="E1_enzyme_family"/>
    <property type="match status" value="1"/>
</dbReference>
<dbReference type="InterPro" id="IPR045886">
    <property type="entry name" value="ThiF/MoeB/HesA"/>
</dbReference>
<dbReference type="GO" id="GO:0061504">
    <property type="term" value="P:cyclic threonylcarbamoyladenosine biosynthetic process"/>
    <property type="evidence" value="ECO:0007669"/>
    <property type="project" value="TreeGrafter"/>
</dbReference>
<evidence type="ECO:0000313" key="3">
    <source>
        <dbReference type="EMBL" id="ATZ33364.1"/>
    </source>
</evidence>